<protein>
    <submittedName>
        <fullName evidence="2">Helix-turn-helix domain-containing protein</fullName>
    </submittedName>
</protein>
<evidence type="ECO:0000256" key="1">
    <source>
        <dbReference type="SAM" id="MobiDB-lite"/>
    </source>
</evidence>
<evidence type="ECO:0000313" key="3">
    <source>
        <dbReference type="Proteomes" id="UP000698173"/>
    </source>
</evidence>
<dbReference type="Gene3D" id="1.10.10.10">
    <property type="entry name" value="Winged helix-like DNA-binding domain superfamily/Winged helix DNA-binding domain"/>
    <property type="match status" value="1"/>
</dbReference>
<dbReference type="InterPro" id="IPR036390">
    <property type="entry name" value="WH_DNA-bd_sf"/>
</dbReference>
<gene>
    <name evidence="2" type="ORF">K8V56_14275</name>
</gene>
<dbReference type="Pfam" id="PF13730">
    <property type="entry name" value="HTH_36"/>
    <property type="match status" value="1"/>
</dbReference>
<evidence type="ECO:0000313" key="2">
    <source>
        <dbReference type="EMBL" id="HJF32924.1"/>
    </source>
</evidence>
<comment type="caution">
    <text evidence="2">The sequence shown here is derived from an EMBL/GenBank/DDBJ whole genome shotgun (WGS) entry which is preliminary data.</text>
</comment>
<feature type="region of interest" description="Disordered" evidence="1">
    <location>
        <begin position="114"/>
        <end position="133"/>
    </location>
</feature>
<name>A0A921KF94_SPOPS</name>
<reference evidence="2" key="2">
    <citation type="submission" date="2021-09" db="EMBL/GenBank/DDBJ databases">
        <authorList>
            <person name="Gilroy R."/>
        </authorList>
    </citation>
    <scope>NUCLEOTIDE SEQUENCE</scope>
    <source>
        <strain evidence="2">CHK171-7178</strain>
    </source>
</reference>
<dbReference type="InterPro" id="IPR036388">
    <property type="entry name" value="WH-like_DNA-bd_sf"/>
</dbReference>
<reference evidence="2" key="1">
    <citation type="journal article" date="2021" name="PeerJ">
        <title>Extensive microbial diversity within the chicken gut microbiome revealed by metagenomics and culture.</title>
        <authorList>
            <person name="Gilroy R."/>
            <person name="Ravi A."/>
            <person name="Getino M."/>
            <person name="Pursley I."/>
            <person name="Horton D.L."/>
            <person name="Alikhan N.F."/>
            <person name="Baker D."/>
            <person name="Gharbi K."/>
            <person name="Hall N."/>
            <person name="Watson M."/>
            <person name="Adriaenssens E.M."/>
            <person name="Foster-Nyarko E."/>
            <person name="Jarju S."/>
            <person name="Secka A."/>
            <person name="Antonio M."/>
            <person name="Oren A."/>
            <person name="Chaudhuri R.R."/>
            <person name="La Ragione R."/>
            <person name="Hildebrand F."/>
            <person name="Pallen M.J."/>
        </authorList>
    </citation>
    <scope>NUCLEOTIDE SEQUENCE</scope>
    <source>
        <strain evidence="2">CHK171-7178</strain>
    </source>
</reference>
<dbReference type="Proteomes" id="UP000698173">
    <property type="component" value="Unassembled WGS sequence"/>
</dbReference>
<dbReference type="AlphaFoldDB" id="A0A921KF94"/>
<dbReference type="EMBL" id="DYWT01000226">
    <property type="protein sequence ID" value="HJF32924.1"/>
    <property type="molecule type" value="Genomic_DNA"/>
</dbReference>
<organism evidence="2 3">
    <name type="scientific">Sporosarcina psychrophila</name>
    <name type="common">Bacillus psychrophilus</name>
    <dbReference type="NCBI Taxonomy" id="1476"/>
    <lineage>
        <taxon>Bacteria</taxon>
        <taxon>Bacillati</taxon>
        <taxon>Bacillota</taxon>
        <taxon>Bacilli</taxon>
        <taxon>Bacillales</taxon>
        <taxon>Caryophanaceae</taxon>
        <taxon>Sporosarcina</taxon>
    </lineage>
</organism>
<feature type="non-terminal residue" evidence="2">
    <location>
        <position position="217"/>
    </location>
</feature>
<dbReference type="SUPFAM" id="SSF46785">
    <property type="entry name" value="Winged helix' DNA-binding domain"/>
    <property type="match status" value="1"/>
</dbReference>
<accession>A0A921KF94</accession>
<proteinExistence type="predicted"/>
<sequence length="217" mass="24738">MKTYLTQYAHFTNTNDLDEATRQHVLANWNAMNKTERTVLDMIRRYSVKYGAAHLKHETIEKAIQKSNATVRRAIRKLEKLDIIERIHFIRPVMSGLGANIYVIKPYNDQSKMNSPEVVEKSADSKPQPANPKTEAFLSKAISSKDLKRTSPEEGLPTTLFSKMKSFLSSTIGESTLARNFYGVYRHQSLQMLKFSIHADKGEFFEALALQALRISV</sequence>